<evidence type="ECO:0000259" key="4">
    <source>
        <dbReference type="PROSITE" id="PS51736"/>
    </source>
</evidence>
<keyword evidence="1" id="KW-0229">DNA integration</keyword>
<keyword evidence="3" id="KW-0233">DNA recombination</keyword>
<dbReference type="AlphaFoldDB" id="X1QHC8"/>
<dbReference type="SUPFAM" id="SSF53041">
    <property type="entry name" value="Resolvase-like"/>
    <property type="match status" value="1"/>
</dbReference>
<protein>
    <recommendedName>
        <fullName evidence="4">Resolvase/invertase-type recombinase catalytic domain-containing protein</fullName>
    </recommendedName>
</protein>
<evidence type="ECO:0000256" key="3">
    <source>
        <dbReference type="ARBA" id="ARBA00023172"/>
    </source>
</evidence>
<dbReference type="GO" id="GO:0000150">
    <property type="term" value="F:DNA strand exchange activity"/>
    <property type="evidence" value="ECO:0007669"/>
    <property type="project" value="InterPro"/>
</dbReference>
<keyword evidence="2" id="KW-0238">DNA-binding</keyword>
<gene>
    <name evidence="5" type="ORF">S06H3_57864</name>
</gene>
<dbReference type="GO" id="GO:0015074">
    <property type="term" value="P:DNA integration"/>
    <property type="evidence" value="ECO:0007669"/>
    <property type="project" value="UniProtKB-KW"/>
</dbReference>
<feature type="domain" description="Resolvase/invertase-type recombinase catalytic" evidence="4">
    <location>
        <begin position="3"/>
        <end position="101"/>
    </location>
</feature>
<accession>X1QHC8</accession>
<dbReference type="InterPro" id="IPR036162">
    <property type="entry name" value="Resolvase-like_N_sf"/>
</dbReference>
<organism evidence="5">
    <name type="scientific">marine sediment metagenome</name>
    <dbReference type="NCBI Taxonomy" id="412755"/>
    <lineage>
        <taxon>unclassified sequences</taxon>
        <taxon>metagenomes</taxon>
        <taxon>ecological metagenomes</taxon>
    </lineage>
</organism>
<feature type="non-terminal residue" evidence="5">
    <location>
        <position position="101"/>
    </location>
</feature>
<dbReference type="SMART" id="SM00857">
    <property type="entry name" value="Resolvase"/>
    <property type="match status" value="1"/>
</dbReference>
<dbReference type="PROSITE" id="PS51736">
    <property type="entry name" value="RECOMBINASES_3"/>
    <property type="match status" value="1"/>
</dbReference>
<dbReference type="Pfam" id="PF00239">
    <property type="entry name" value="Resolvase"/>
    <property type="match status" value="1"/>
</dbReference>
<proteinExistence type="predicted"/>
<dbReference type="InterPro" id="IPR006119">
    <property type="entry name" value="Resolv_N"/>
</dbReference>
<evidence type="ECO:0000256" key="1">
    <source>
        <dbReference type="ARBA" id="ARBA00022908"/>
    </source>
</evidence>
<dbReference type="PROSITE" id="PS00397">
    <property type="entry name" value="RECOMBINASES_1"/>
    <property type="match status" value="1"/>
</dbReference>
<evidence type="ECO:0000256" key="2">
    <source>
        <dbReference type="ARBA" id="ARBA00023125"/>
    </source>
</evidence>
<name>X1QHC8_9ZZZZ</name>
<dbReference type="PANTHER" id="PTHR30461:SF23">
    <property type="entry name" value="DNA RECOMBINASE-RELATED"/>
    <property type="match status" value="1"/>
</dbReference>
<evidence type="ECO:0000313" key="5">
    <source>
        <dbReference type="EMBL" id="GAI50410.1"/>
    </source>
</evidence>
<dbReference type="InterPro" id="IPR050639">
    <property type="entry name" value="SSR_resolvase"/>
</dbReference>
<dbReference type="PANTHER" id="PTHR30461">
    <property type="entry name" value="DNA-INVERTASE FROM LAMBDOID PROPHAGE"/>
    <property type="match status" value="1"/>
</dbReference>
<dbReference type="InterPro" id="IPR006118">
    <property type="entry name" value="Recombinase_CS"/>
</dbReference>
<comment type="caution">
    <text evidence="5">The sequence shown here is derived from an EMBL/GenBank/DDBJ whole genome shotgun (WGS) entry which is preliminary data.</text>
</comment>
<reference evidence="5" key="1">
    <citation type="journal article" date="2014" name="Front. Microbiol.">
        <title>High frequency of phylogenetically diverse reductive dehalogenase-homologous genes in deep subseafloor sedimentary metagenomes.</title>
        <authorList>
            <person name="Kawai M."/>
            <person name="Futagami T."/>
            <person name="Toyoda A."/>
            <person name="Takaki Y."/>
            <person name="Nishi S."/>
            <person name="Hori S."/>
            <person name="Arai W."/>
            <person name="Tsubouchi T."/>
            <person name="Morono Y."/>
            <person name="Uchiyama I."/>
            <person name="Ito T."/>
            <person name="Fujiyama A."/>
            <person name="Inagaki F."/>
            <person name="Takami H."/>
        </authorList>
    </citation>
    <scope>NUCLEOTIDE SEQUENCE</scope>
    <source>
        <strain evidence="5">Expedition CK06-06</strain>
    </source>
</reference>
<dbReference type="CDD" id="cd00338">
    <property type="entry name" value="Ser_Recombinase"/>
    <property type="match status" value="1"/>
</dbReference>
<sequence length="101" mass="11693">MKLVSIYARVSSEQQEKEKTIESQIAEVREICKRDKVKIIKEYIDDGWSGSTLARPGLDQLRDDAKKGLWKTIYINSSDRLGRDHIDQGIVLREFKKEGIQ</sequence>
<dbReference type="GO" id="GO:0003677">
    <property type="term" value="F:DNA binding"/>
    <property type="evidence" value="ECO:0007669"/>
    <property type="project" value="UniProtKB-KW"/>
</dbReference>
<dbReference type="EMBL" id="BARV01037400">
    <property type="protein sequence ID" value="GAI50410.1"/>
    <property type="molecule type" value="Genomic_DNA"/>
</dbReference>
<dbReference type="Gene3D" id="3.40.50.1390">
    <property type="entry name" value="Resolvase, N-terminal catalytic domain"/>
    <property type="match status" value="1"/>
</dbReference>